<protein>
    <submittedName>
        <fullName evidence="2">Uncharacterized protein</fullName>
    </submittedName>
</protein>
<accession>A0ABV9QWY7</accession>
<gene>
    <name evidence="2" type="ORF">ACFO6Q_13595</name>
</gene>
<sequence length="61" mass="6430">MRTHLLRTVYPSSATAEPDTGNAANDACYAADDAARKKPAPFVAPARTEDDDYVLGGYAGI</sequence>
<dbReference type="RefSeq" id="WP_380021645.1">
    <property type="nucleotide sequence ID" value="NZ_JBHSHD010000010.1"/>
</dbReference>
<evidence type="ECO:0000313" key="3">
    <source>
        <dbReference type="Proteomes" id="UP001595886"/>
    </source>
</evidence>
<dbReference type="EMBL" id="JBHSHD010000010">
    <property type="protein sequence ID" value="MFC4821362.1"/>
    <property type="molecule type" value="Genomic_DNA"/>
</dbReference>
<evidence type="ECO:0000256" key="1">
    <source>
        <dbReference type="SAM" id="MobiDB-lite"/>
    </source>
</evidence>
<evidence type="ECO:0000313" key="2">
    <source>
        <dbReference type="EMBL" id="MFC4821362.1"/>
    </source>
</evidence>
<proteinExistence type="predicted"/>
<comment type="caution">
    <text evidence="2">The sequence shown here is derived from an EMBL/GenBank/DDBJ whole genome shotgun (WGS) entry which is preliminary data.</text>
</comment>
<dbReference type="Proteomes" id="UP001595886">
    <property type="component" value="Unassembled WGS sequence"/>
</dbReference>
<keyword evidence="3" id="KW-1185">Reference proteome</keyword>
<name>A0ABV9QWY7_9GAMM</name>
<organism evidence="2 3">
    <name type="scientific">Dokdonella ginsengisoli</name>
    <dbReference type="NCBI Taxonomy" id="363846"/>
    <lineage>
        <taxon>Bacteria</taxon>
        <taxon>Pseudomonadati</taxon>
        <taxon>Pseudomonadota</taxon>
        <taxon>Gammaproteobacteria</taxon>
        <taxon>Lysobacterales</taxon>
        <taxon>Rhodanobacteraceae</taxon>
        <taxon>Dokdonella</taxon>
    </lineage>
</organism>
<feature type="region of interest" description="Disordered" evidence="1">
    <location>
        <begin position="1"/>
        <end position="23"/>
    </location>
</feature>
<reference evidence="3" key="1">
    <citation type="journal article" date="2019" name="Int. J. Syst. Evol. Microbiol.">
        <title>The Global Catalogue of Microorganisms (GCM) 10K type strain sequencing project: providing services to taxonomists for standard genome sequencing and annotation.</title>
        <authorList>
            <consortium name="The Broad Institute Genomics Platform"/>
            <consortium name="The Broad Institute Genome Sequencing Center for Infectious Disease"/>
            <person name="Wu L."/>
            <person name="Ma J."/>
        </authorList>
    </citation>
    <scope>NUCLEOTIDE SEQUENCE [LARGE SCALE GENOMIC DNA]</scope>
    <source>
        <strain evidence="3">CCUG 30340</strain>
    </source>
</reference>